<evidence type="ECO:0000256" key="4">
    <source>
        <dbReference type="SAM" id="MobiDB-lite"/>
    </source>
</evidence>
<feature type="region of interest" description="Disordered" evidence="4">
    <location>
        <begin position="366"/>
        <end position="394"/>
    </location>
</feature>
<dbReference type="NCBIfam" id="NF047322">
    <property type="entry name" value="HK_morpho_MacS"/>
    <property type="match status" value="1"/>
</dbReference>
<dbReference type="Proteomes" id="UP000584374">
    <property type="component" value="Unassembled WGS sequence"/>
</dbReference>
<evidence type="ECO:0000256" key="3">
    <source>
        <dbReference type="ARBA" id="ARBA00023012"/>
    </source>
</evidence>
<dbReference type="CDD" id="cd16917">
    <property type="entry name" value="HATPase_UhpB-NarQ-NarX-like"/>
    <property type="match status" value="1"/>
</dbReference>
<reference evidence="8 9" key="1">
    <citation type="submission" date="2020-08" db="EMBL/GenBank/DDBJ databases">
        <title>Sequencing the genomes of 1000 actinobacteria strains.</title>
        <authorList>
            <person name="Klenk H.-P."/>
        </authorList>
    </citation>
    <scope>NUCLEOTIDE SEQUENCE [LARGE SCALE GENOMIC DNA]</scope>
    <source>
        <strain evidence="8 9">DSM 45584</strain>
    </source>
</reference>
<protein>
    <submittedName>
        <fullName evidence="8">Signal transduction histidine kinase</fullName>
    </submittedName>
</protein>
<evidence type="ECO:0000313" key="9">
    <source>
        <dbReference type="Proteomes" id="UP000584374"/>
    </source>
</evidence>
<dbReference type="GO" id="GO:0000160">
    <property type="term" value="P:phosphorelay signal transduction system"/>
    <property type="evidence" value="ECO:0007669"/>
    <property type="project" value="UniProtKB-KW"/>
</dbReference>
<dbReference type="Pfam" id="PF19354">
    <property type="entry name" value="DUF5931"/>
    <property type="match status" value="1"/>
</dbReference>
<dbReference type="InterPro" id="IPR036890">
    <property type="entry name" value="HATPase_C_sf"/>
</dbReference>
<evidence type="ECO:0000259" key="6">
    <source>
        <dbReference type="Pfam" id="PF02518"/>
    </source>
</evidence>
<proteinExistence type="predicted"/>
<dbReference type="Pfam" id="PF02518">
    <property type="entry name" value="HATPase_c"/>
    <property type="match status" value="1"/>
</dbReference>
<keyword evidence="9" id="KW-1185">Reference proteome</keyword>
<dbReference type="Gene3D" id="3.30.565.10">
    <property type="entry name" value="Histidine kinase-like ATPase, C-terminal domain"/>
    <property type="match status" value="1"/>
</dbReference>
<dbReference type="PANTHER" id="PTHR24421:SF61">
    <property type="entry name" value="OXYGEN SENSOR HISTIDINE KINASE NREB"/>
    <property type="match status" value="1"/>
</dbReference>
<evidence type="ECO:0000259" key="7">
    <source>
        <dbReference type="Pfam" id="PF19354"/>
    </source>
</evidence>
<keyword evidence="5" id="KW-1133">Transmembrane helix</keyword>
<organism evidence="8 9">
    <name type="scientific">Saccharopolyspora phatthalungensis</name>
    <dbReference type="NCBI Taxonomy" id="664693"/>
    <lineage>
        <taxon>Bacteria</taxon>
        <taxon>Bacillati</taxon>
        <taxon>Actinomycetota</taxon>
        <taxon>Actinomycetes</taxon>
        <taxon>Pseudonocardiales</taxon>
        <taxon>Pseudonocardiaceae</taxon>
        <taxon>Saccharopolyspora</taxon>
    </lineage>
</organism>
<feature type="domain" description="DUF5931" evidence="7">
    <location>
        <begin position="18"/>
        <end position="183"/>
    </location>
</feature>
<dbReference type="PANTHER" id="PTHR24421">
    <property type="entry name" value="NITRATE/NITRITE SENSOR PROTEIN NARX-RELATED"/>
    <property type="match status" value="1"/>
</dbReference>
<feature type="transmembrane region" description="Helical" evidence="5">
    <location>
        <begin position="26"/>
        <end position="43"/>
    </location>
</feature>
<keyword evidence="3" id="KW-0902">Two-component regulatory system</keyword>
<comment type="caution">
    <text evidence="8">The sequence shown here is derived from an EMBL/GenBank/DDBJ whole genome shotgun (WGS) entry which is preliminary data.</text>
</comment>
<dbReference type="InterPro" id="IPR045975">
    <property type="entry name" value="DUF5931"/>
</dbReference>
<keyword evidence="5" id="KW-0472">Membrane</keyword>
<dbReference type="AlphaFoldDB" id="A0A840Q2X6"/>
<dbReference type="GO" id="GO:0016301">
    <property type="term" value="F:kinase activity"/>
    <property type="evidence" value="ECO:0007669"/>
    <property type="project" value="UniProtKB-KW"/>
</dbReference>
<evidence type="ECO:0000313" key="8">
    <source>
        <dbReference type="EMBL" id="MBB5154337.1"/>
    </source>
</evidence>
<feature type="domain" description="Histidine kinase/HSP90-like ATPase" evidence="6">
    <location>
        <begin position="286"/>
        <end position="380"/>
    </location>
</feature>
<evidence type="ECO:0000256" key="5">
    <source>
        <dbReference type="SAM" id="Phobius"/>
    </source>
</evidence>
<keyword evidence="5" id="KW-0812">Transmembrane</keyword>
<dbReference type="EMBL" id="JACHIW010000001">
    <property type="protein sequence ID" value="MBB5154337.1"/>
    <property type="molecule type" value="Genomic_DNA"/>
</dbReference>
<dbReference type="SUPFAM" id="SSF55874">
    <property type="entry name" value="ATPase domain of HSP90 chaperone/DNA topoisomerase II/histidine kinase"/>
    <property type="match status" value="1"/>
</dbReference>
<dbReference type="RefSeq" id="WP_312864170.1">
    <property type="nucleotide sequence ID" value="NZ_JACHIW010000001.1"/>
</dbReference>
<dbReference type="InterPro" id="IPR050482">
    <property type="entry name" value="Sensor_HK_TwoCompSys"/>
</dbReference>
<dbReference type="InterPro" id="IPR003594">
    <property type="entry name" value="HATPase_dom"/>
</dbReference>
<evidence type="ECO:0000256" key="1">
    <source>
        <dbReference type="ARBA" id="ARBA00022679"/>
    </source>
</evidence>
<sequence>MGSPQQLSRQPQVADGRSPLWRGHNVFRVVTFLYACFWVIVQFDDYRRPWLALVVIVSMGLWTVFTVWRYWSRAGRTNRMVLIDCVVVTTLFLSNEFILSDDQMLSNDPSVVTVWHPTMVTAAASQWGMLGGLSTGIITAANNYLIRGYSDSAMSLDTLLLVGTGLVIGLASDTARKSTDRLARALRAEAATAERERLARNIHDSVLQVLARVRRRGAELGGEASELAKLAGEQEIALRALVATTPQETTANGETDLAARLQVLRTGRIHVSTPGNPVRLPEPLSTDLFAVAREALANVEQHAGTAAQAWVLLEELPDAVVLSVRDDGPGIPDGRLEEAAAEGRLGVAKSIRGRVENMGGTIMLDTTPGEGTEWEIRVPRPGAPPAKRRRGGKR</sequence>
<accession>A0A840Q2X6</accession>
<evidence type="ECO:0000256" key="2">
    <source>
        <dbReference type="ARBA" id="ARBA00022777"/>
    </source>
</evidence>
<feature type="transmembrane region" description="Helical" evidence="5">
    <location>
        <begin position="49"/>
        <end position="68"/>
    </location>
</feature>
<gene>
    <name evidence="8" type="ORF">BJ970_001871</name>
</gene>
<keyword evidence="1" id="KW-0808">Transferase</keyword>
<name>A0A840Q2X6_9PSEU</name>
<keyword evidence="2 8" id="KW-0418">Kinase</keyword>